<proteinExistence type="inferred from homology"/>
<dbReference type="EMBL" id="GEZM01003784">
    <property type="protein sequence ID" value="JAV96569.1"/>
    <property type="molecule type" value="Transcribed_RNA"/>
</dbReference>
<evidence type="ECO:0000256" key="5">
    <source>
        <dbReference type="ARBA" id="ARBA00022723"/>
    </source>
</evidence>
<keyword evidence="7" id="KW-0862">Zinc</keyword>
<accession>A0A1Y1NFM7</accession>
<evidence type="ECO:0000256" key="3">
    <source>
        <dbReference type="ARBA" id="ARBA00007357"/>
    </source>
</evidence>
<name>A0A1Y1NFM7_PHOPY</name>
<evidence type="ECO:0000256" key="7">
    <source>
        <dbReference type="ARBA" id="ARBA00022833"/>
    </source>
</evidence>
<dbReference type="Gene3D" id="1.10.1380.10">
    <property type="entry name" value="Neutral endopeptidase , domain2"/>
    <property type="match status" value="1"/>
</dbReference>
<evidence type="ECO:0000256" key="2">
    <source>
        <dbReference type="ARBA" id="ARBA00004401"/>
    </source>
</evidence>
<feature type="transmembrane region" description="Helical" evidence="9">
    <location>
        <begin position="30"/>
        <end position="50"/>
    </location>
</feature>
<dbReference type="InterPro" id="IPR000718">
    <property type="entry name" value="Peptidase_M13"/>
</dbReference>
<comment type="subcellular location">
    <subcellularLocation>
        <location evidence="2">Cell membrane</location>
        <topology evidence="2">Single-pass type II membrane protein</topology>
    </subcellularLocation>
</comment>
<feature type="domain" description="Peptidase M13 C-terminal" evidence="10">
    <location>
        <begin position="567"/>
        <end position="650"/>
    </location>
</feature>
<dbReference type="GO" id="GO:0016485">
    <property type="term" value="P:protein processing"/>
    <property type="evidence" value="ECO:0007669"/>
    <property type="project" value="TreeGrafter"/>
</dbReference>
<protein>
    <recommendedName>
        <fullName evidence="13">Peptidase M13 N-terminal domain-containing protein</fullName>
    </recommendedName>
</protein>
<evidence type="ECO:0000313" key="12">
    <source>
        <dbReference type="EMBL" id="JAV96569.1"/>
    </source>
</evidence>
<dbReference type="PANTHER" id="PTHR11733:SF240">
    <property type="entry name" value="GH14155P-RELATED"/>
    <property type="match status" value="1"/>
</dbReference>
<evidence type="ECO:0008006" key="13">
    <source>
        <dbReference type="Google" id="ProtNLM"/>
    </source>
</evidence>
<evidence type="ECO:0000256" key="9">
    <source>
        <dbReference type="SAM" id="Phobius"/>
    </source>
</evidence>
<keyword evidence="9" id="KW-0472">Membrane</keyword>
<dbReference type="GO" id="GO:0005886">
    <property type="term" value="C:plasma membrane"/>
    <property type="evidence" value="ECO:0007669"/>
    <property type="project" value="UniProtKB-SubCell"/>
</dbReference>
<dbReference type="InterPro" id="IPR018497">
    <property type="entry name" value="Peptidase_M13_C"/>
</dbReference>
<evidence type="ECO:0000259" key="10">
    <source>
        <dbReference type="Pfam" id="PF01431"/>
    </source>
</evidence>
<keyword evidence="4" id="KW-0645">Protease</keyword>
<keyword evidence="9" id="KW-1133">Transmembrane helix</keyword>
<dbReference type="CDD" id="cd08662">
    <property type="entry name" value="M13"/>
    <property type="match status" value="1"/>
</dbReference>
<keyword evidence="8" id="KW-0482">Metalloprotease</keyword>
<evidence type="ECO:0000256" key="6">
    <source>
        <dbReference type="ARBA" id="ARBA00022801"/>
    </source>
</evidence>
<dbReference type="Pfam" id="PF01431">
    <property type="entry name" value="Peptidase_M13"/>
    <property type="match status" value="1"/>
</dbReference>
<evidence type="ECO:0000259" key="11">
    <source>
        <dbReference type="Pfam" id="PF05649"/>
    </source>
</evidence>
<evidence type="ECO:0000256" key="4">
    <source>
        <dbReference type="ARBA" id="ARBA00022670"/>
    </source>
</evidence>
<evidence type="ECO:0000256" key="1">
    <source>
        <dbReference type="ARBA" id="ARBA00001947"/>
    </source>
</evidence>
<dbReference type="Pfam" id="PF05649">
    <property type="entry name" value="Peptidase_M13_N"/>
    <property type="match status" value="1"/>
</dbReference>
<dbReference type="InterPro" id="IPR042089">
    <property type="entry name" value="Peptidase_M13_dom_2"/>
</dbReference>
<keyword evidence="5" id="KW-0479">Metal-binding</keyword>
<dbReference type="AlphaFoldDB" id="A0A1Y1NFM7"/>
<dbReference type="SUPFAM" id="SSF55486">
    <property type="entry name" value="Metalloproteases ('zincins'), catalytic domain"/>
    <property type="match status" value="1"/>
</dbReference>
<dbReference type="GO" id="GO:0004222">
    <property type="term" value="F:metalloendopeptidase activity"/>
    <property type="evidence" value="ECO:0007669"/>
    <property type="project" value="InterPro"/>
</dbReference>
<dbReference type="GO" id="GO:0046872">
    <property type="term" value="F:metal ion binding"/>
    <property type="evidence" value="ECO:0007669"/>
    <property type="project" value="UniProtKB-KW"/>
</dbReference>
<dbReference type="PANTHER" id="PTHR11733">
    <property type="entry name" value="ZINC METALLOPROTEASE FAMILY M13 NEPRILYSIN-RELATED"/>
    <property type="match status" value="1"/>
</dbReference>
<dbReference type="InterPro" id="IPR008753">
    <property type="entry name" value="Peptidase_M13_N"/>
</dbReference>
<reference evidence="12" key="1">
    <citation type="journal article" date="2016" name="Sci. Rep.">
        <title>Molecular characterization of firefly nuptial gifts: a multi-omics approach sheds light on postcopulatory sexual selection.</title>
        <authorList>
            <person name="Al-Wathiqui N."/>
            <person name="Fallon T.R."/>
            <person name="South A."/>
            <person name="Weng J.K."/>
            <person name="Lewis S.M."/>
        </authorList>
    </citation>
    <scope>NUCLEOTIDE SEQUENCE</scope>
</reference>
<keyword evidence="9" id="KW-0812">Transmembrane</keyword>
<dbReference type="Gene3D" id="3.40.390.10">
    <property type="entry name" value="Collagenase (Catalytic Domain)"/>
    <property type="match status" value="1"/>
</dbReference>
<sequence>MDDITSELLNSKRKKLKKWWEQLSHLEQTLIISLVIIGTVLLFIILVLIIRGATSSKICTTRHCLLAASEIATLTDPTIDPCHDFYQFTCRKLTERDNKKVPITAEQIEDQLIDILLAPNNGDEGDQLMEHKQLFGMCLNQSVGEESFREINAIMGDLHGWPVALGYEWKAGSFEWKNMIKELRSKGLPYNMLLSISVAPSPTDQTFMLHIQKPEVAKIPQQYRHDYRKFMQEVAIAFGAERSRALNDMKRVLDFIIEMGKLTDKSKKYEKHRLFDIQRYFGEVDWVNFLNDILQPSASVTIDDYVITPGHKYLHEFFTLLNRTPKRIQANYILWVVVEQYLPFLSERLRVLQSNYAHLTGSVKLSPERWHLQQCYSIASSAFVSPPAEILFLKRHQREGKANGIVQLAQNVRKAFVIFLKDTRWITNDSKLKILSKLEDLAIMEAFLNEEDDKTPSTEGGFLHRYLIHIRDRINFEYKRMLDETKQAHYHPLYTLEVTYLQETNTLVLPIGSYFADVPFYLNYGELGSIISHTLTHAMLANEDEQPWTANYNESSKCVKHQNTDPVDLIGIQLAYAAYQIWVYNHDDEDQLIGLQHTPNQLAWIASALGYCSLIRDQSTINTITKNHPNFHRDFECPWGSPMNPLQKCTLI</sequence>
<comment type="similarity">
    <text evidence="3">Belongs to the peptidase M13 family.</text>
</comment>
<keyword evidence="6" id="KW-0378">Hydrolase</keyword>
<feature type="domain" description="Peptidase M13 N-terminal" evidence="11">
    <location>
        <begin position="81"/>
        <end position="442"/>
    </location>
</feature>
<comment type="cofactor">
    <cofactor evidence="1">
        <name>Zn(2+)</name>
        <dbReference type="ChEBI" id="CHEBI:29105"/>
    </cofactor>
</comment>
<dbReference type="PROSITE" id="PS51885">
    <property type="entry name" value="NEPRILYSIN"/>
    <property type="match status" value="1"/>
</dbReference>
<organism evidence="12">
    <name type="scientific">Photinus pyralis</name>
    <name type="common">Common eastern firefly</name>
    <name type="synonym">Lampyris pyralis</name>
    <dbReference type="NCBI Taxonomy" id="7054"/>
    <lineage>
        <taxon>Eukaryota</taxon>
        <taxon>Metazoa</taxon>
        <taxon>Ecdysozoa</taxon>
        <taxon>Arthropoda</taxon>
        <taxon>Hexapoda</taxon>
        <taxon>Insecta</taxon>
        <taxon>Pterygota</taxon>
        <taxon>Neoptera</taxon>
        <taxon>Endopterygota</taxon>
        <taxon>Coleoptera</taxon>
        <taxon>Polyphaga</taxon>
        <taxon>Elateriformia</taxon>
        <taxon>Elateroidea</taxon>
        <taxon>Lampyridae</taxon>
        <taxon>Lampyrinae</taxon>
        <taxon>Photinus</taxon>
    </lineage>
</organism>
<dbReference type="InterPro" id="IPR024079">
    <property type="entry name" value="MetalloPept_cat_dom_sf"/>
</dbReference>
<evidence type="ECO:0000256" key="8">
    <source>
        <dbReference type="ARBA" id="ARBA00023049"/>
    </source>
</evidence>